<keyword evidence="1 4" id="KW-0347">Helicase</keyword>
<proteinExistence type="inferred from homology"/>
<reference evidence="4" key="1">
    <citation type="submission" date="2020-06" db="EMBL/GenBank/DDBJ databases">
        <authorList>
            <person name="Li T."/>
            <person name="Hu X."/>
            <person name="Zhang T."/>
            <person name="Song X."/>
            <person name="Zhang H."/>
            <person name="Dai N."/>
            <person name="Sheng W."/>
            <person name="Hou X."/>
            <person name="Wei L."/>
        </authorList>
    </citation>
    <scope>NUCLEOTIDE SEQUENCE</scope>
    <source>
        <strain evidence="4">K16</strain>
        <tissue evidence="4">Leaf</tissue>
    </source>
</reference>
<keyword evidence="1" id="KW-0378">Hydrolase</keyword>
<dbReference type="Gene3D" id="3.40.50.300">
    <property type="entry name" value="P-loop containing nucleotide triphosphate hydrolases"/>
    <property type="match status" value="1"/>
</dbReference>
<gene>
    <name evidence="4" type="ORF">Sango_0824400</name>
</gene>
<comment type="caution">
    <text evidence="4">The sequence shown here is derived from an EMBL/GenBank/DDBJ whole genome shotgun (WGS) entry which is preliminary data.</text>
</comment>
<dbReference type="GO" id="GO:0006310">
    <property type="term" value="P:DNA recombination"/>
    <property type="evidence" value="ECO:0007669"/>
    <property type="project" value="UniProtKB-KW"/>
</dbReference>
<dbReference type="AlphaFoldDB" id="A0AAE1X3E1"/>
<dbReference type="InterPro" id="IPR010285">
    <property type="entry name" value="DNA_helicase_pif1-like_DEAD"/>
</dbReference>
<dbReference type="SUPFAM" id="SSF52540">
    <property type="entry name" value="P-loop containing nucleoside triphosphate hydrolases"/>
    <property type="match status" value="2"/>
</dbReference>
<dbReference type="Proteomes" id="UP001289374">
    <property type="component" value="Unassembled WGS sequence"/>
</dbReference>
<evidence type="ECO:0000313" key="5">
    <source>
        <dbReference type="Proteomes" id="UP001289374"/>
    </source>
</evidence>
<dbReference type="Pfam" id="PF21530">
    <property type="entry name" value="Pif1_2B_dom"/>
    <property type="match status" value="1"/>
</dbReference>
<dbReference type="CDD" id="cd18809">
    <property type="entry name" value="SF1_C_RecD"/>
    <property type="match status" value="1"/>
</dbReference>
<keyword evidence="1" id="KW-0067">ATP-binding</keyword>
<keyword evidence="5" id="KW-1185">Reference proteome</keyword>
<dbReference type="GO" id="GO:0000723">
    <property type="term" value="P:telomere maintenance"/>
    <property type="evidence" value="ECO:0007669"/>
    <property type="project" value="InterPro"/>
</dbReference>
<organism evidence="4 5">
    <name type="scientific">Sesamum angolense</name>
    <dbReference type="NCBI Taxonomy" id="2727404"/>
    <lineage>
        <taxon>Eukaryota</taxon>
        <taxon>Viridiplantae</taxon>
        <taxon>Streptophyta</taxon>
        <taxon>Embryophyta</taxon>
        <taxon>Tracheophyta</taxon>
        <taxon>Spermatophyta</taxon>
        <taxon>Magnoliopsida</taxon>
        <taxon>eudicotyledons</taxon>
        <taxon>Gunneridae</taxon>
        <taxon>Pentapetalae</taxon>
        <taxon>asterids</taxon>
        <taxon>lamiids</taxon>
        <taxon>Lamiales</taxon>
        <taxon>Pedaliaceae</taxon>
        <taxon>Sesamum</taxon>
    </lineage>
</organism>
<comment type="cofactor">
    <cofactor evidence="1">
        <name>Mg(2+)</name>
        <dbReference type="ChEBI" id="CHEBI:18420"/>
    </cofactor>
</comment>
<comment type="catalytic activity">
    <reaction evidence="1">
        <text>ATP + H2O = ADP + phosphate + H(+)</text>
        <dbReference type="Rhea" id="RHEA:13065"/>
        <dbReference type="ChEBI" id="CHEBI:15377"/>
        <dbReference type="ChEBI" id="CHEBI:15378"/>
        <dbReference type="ChEBI" id="CHEBI:30616"/>
        <dbReference type="ChEBI" id="CHEBI:43474"/>
        <dbReference type="ChEBI" id="CHEBI:456216"/>
        <dbReference type="EC" id="5.6.2.3"/>
    </reaction>
</comment>
<dbReference type="EMBL" id="JACGWL010000004">
    <property type="protein sequence ID" value="KAK4404558.1"/>
    <property type="molecule type" value="Genomic_DNA"/>
</dbReference>
<dbReference type="EC" id="5.6.2.3" evidence="1"/>
<name>A0AAE1X3E1_9LAMI</name>
<keyword evidence="1" id="KW-0547">Nucleotide-binding</keyword>
<dbReference type="GO" id="GO:0006281">
    <property type="term" value="P:DNA repair"/>
    <property type="evidence" value="ECO:0007669"/>
    <property type="project" value="UniProtKB-KW"/>
</dbReference>
<keyword evidence="1" id="KW-0233">DNA recombination</keyword>
<accession>A0AAE1X3E1</accession>
<evidence type="ECO:0000259" key="3">
    <source>
        <dbReference type="Pfam" id="PF21530"/>
    </source>
</evidence>
<feature type="domain" description="DNA helicase Pif1-like 2B" evidence="3">
    <location>
        <begin position="695"/>
        <end position="739"/>
    </location>
</feature>
<sequence>MFMSLSSKNGLPHVHMLVIFDEDDKLNTPNDYDCIVRAEIPKQDEEPELYAAVIKHMIHGPCGHIKPNAPCMKNGKCKKGYPKQFAECTMQGNDSYPIYQRRNDNRLIALDNHGEVAIDNSWVVPYNPWLLLKYDCHINVEVCSSIKSVKYLYKYVYKGPDCVVFEVRPGPNYDEISQYVDGRWICAPEALWRIFKFPMSRIYPSVSFLGYIVKDKSQTNIYIGTSLNTTDGFHLKEFGKRRSTQKVIGRVYAVSPSEGERFYLRVILNHIKGPKSFDDLLTIDGVHYLTFKQAAEKRGFLQEDNSIRECLVEARSFRMPSALRRLFATILLYCEPNGVRSLWEENYSYMIEDYPSSSSLSSLYVLNKLLHDLNGILMQHKRSINEFDLPQITGGFEDLTNIPSLIEHELSIPISETDLNAVRVLNDCQFSAFDIISRAIRQKHSAIFFVDGPGGTGKTFLYKSLLANFRKDGLIMLAIATSGIAANLLPGGRTAHSKLKIPIKFEPLSMCLFSKQSELFTLIERASAIIWDEAPMANRKAFETVDRTFRDILGVDLPFGGKIMILGGDFRQVLPVVIGENMRAQNDDVFSDFLLRIGNGDEPTIEADMIRIPDCMAIPWEGEHSIEQLINFVFPELSSHAYDPEYIASRALLTPLNDDVNKLNEKVLIVFHGEEVTYYPFDSVADDARNLYLPEFLNSLSPGSLPPHKLTLKRGSPIMLLRNIDPKIGLCNGTRLICHRFGRNIIEAKILAGQFKGMRVFIPRIPLKSAEDAIIPFEMTRRQFPVRLSFALTINKSQGQTIPNVGIYLRSHVFSHGQLYVALSRGISERTTKVLVRKGSVIGHEGVYTKNVVFKEIFAKLQSSLTITQGGR</sequence>
<dbReference type="GO" id="GO:0043139">
    <property type="term" value="F:5'-3' DNA helicase activity"/>
    <property type="evidence" value="ECO:0007669"/>
    <property type="project" value="UniProtKB-EC"/>
</dbReference>
<dbReference type="InterPro" id="IPR027417">
    <property type="entry name" value="P-loop_NTPase"/>
</dbReference>
<feature type="domain" description="DNA helicase Pif1-like DEAD-box helicase" evidence="2">
    <location>
        <begin position="425"/>
        <end position="579"/>
    </location>
</feature>
<keyword evidence="1" id="KW-0227">DNA damage</keyword>
<dbReference type="Pfam" id="PF05970">
    <property type="entry name" value="PIF1"/>
    <property type="match status" value="1"/>
</dbReference>
<dbReference type="FunFam" id="3.40.50.300:FF:002884">
    <property type="entry name" value="ATP-dependent DNA helicase"/>
    <property type="match status" value="1"/>
</dbReference>
<keyword evidence="1" id="KW-0234">DNA repair</keyword>
<comment type="similarity">
    <text evidence="1">Belongs to the helicase family.</text>
</comment>
<reference evidence="4" key="2">
    <citation type="journal article" date="2024" name="Plant">
        <title>Genomic evolution and insights into agronomic trait innovations of Sesamum species.</title>
        <authorList>
            <person name="Miao H."/>
            <person name="Wang L."/>
            <person name="Qu L."/>
            <person name="Liu H."/>
            <person name="Sun Y."/>
            <person name="Le M."/>
            <person name="Wang Q."/>
            <person name="Wei S."/>
            <person name="Zheng Y."/>
            <person name="Lin W."/>
            <person name="Duan Y."/>
            <person name="Cao H."/>
            <person name="Xiong S."/>
            <person name="Wang X."/>
            <person name="Wei L."/>
            <person name="Li C."/>
            <person name="Ma Q."/>
            <person name="Ju M."/>
            <person name="Zhao R."/>
            <person name="Li G."/>
            <person name="Mu C."/>
            <person name="Tian Q."/>
            <person name="Mei H."/>
            <person name="Zhang T."/>
            <person name="Gao T."/>
            <person name="Zhang H."/>
        </authorList>
    </citation>
    <scope>NUCLEOTIDE SEQUENCE</scope>
    <source>
        <strain evidence="4">K16</strain>
    </source>
</reference>
<dbReference type="InterPro" id="IPR049163">
    <property type="entry name" value="Pif1-like_2B_dom"/>
</dbReference>
<dbReference type="GO" id="GO:0016787">
    <property type="term" value="F:hydrolase activity"/>
    <property type="evidence" value="ECO:0007669"/>
    <property type="project" value="UniProtKB-KW"/>
</dbReference>
<evidence type="ECO:0000256" key="1">
    <source>
        <dbReference type="RuleBase" id="RU363044"/>
    </source>
</evidence>
<dbReference type="PANTHER" id="PTHR10492:SF94">
    <property type="entry name" value="ATP-DEPENDENT DNA HELICASE"/>
    <property type="match status" value="1"/>
</dbReference>
<evidence type="ECO:0000259" key="2">
    <source>
        <dbReference type="Pfam" id="PF05970"/>
    </source>
</evidence>
<evidence type="ECO:0000313" key="4">
    <source>
        <dbReference type="EMBL" id="KAK4404558.1"/>
    </source>
</evidence>
<dbReference type="GO" id="GO:0005524">
    <property type="term" value="F:ATP binding"/>
    <property type="evidence" value="ECO:0007669"/>
    <property type="project" value="UniProtKB-KW"/>
</dbReference>
<protein>
    <recommendedName>
        <fullName evidence="1">ATP-dependent DNA helicase</fullName>
        <ecNumber evidence="1">5.6.2.3</ecNumber>
    </recommendedName>
</protein>
<dbReference type="PANTHER" id="PTHR10492">
    <property type="match status" value="1"/>
</dbReference>